<keyword evidence="3" id="KW-1185">Reference proteome</keyword>
<name>A0A4Z2INH9_9TELE</name>
<dbReference type="Proteomes" id="UP000314294">
    <property type="component" value="Unassembled WGS sequence"/>
</dbReference>
<comment type="caution">
    <text evidence="2">The sequence shown here is derived from an EMBL/GenBank/DDBJ whole genome shotgun (WGS) entry which is preliminary data.</text>
</comment>
<feature type="compositionally biased region" description="Polar residues" evidence="1">
    <location>
        <begin position="77"/>
        <end position="89"/>
    </location>
</feature>
<sequence>MGRLQSNASFTVSPELPARGPATSMKSPRLATSLLRQPCRQKTKSNATHDSGRNRSPSLAMANRTRGIGNIDPSRLRGQSAQRDPTDTTYLAGPQPM</sequence>
<feature type="compositionally biased region" description="Polar residues" evidence="1">
    <location>
        <begin position="1"/>
        <end position="12"/>
    </location>
</feature>
<organism evidence="2 3">
    <name type="scientific">Liparis tanakae</name>
    <name type="common">Tanaka's snailfish</name>
    <dbReference type="NCBI Taxonomy" id="230148"/>
    <lineage>
        <taxon>Eukaryota</taxon>
        <taxon>Metazoa</taxon>
        <taxon>Chordata</taxon>
        <taxon>Craniata</taxon>
        <taxon>Vertebrata</taxon>
        <taxon>Euteleostomi</taxon>
        <taxon>Actinopterygii</taxon>
        <taxon>Neopterygii</taxon>
        <taxon>Teleostei</taxon>
        <taxon>Neoteleostei</taxon>
        <taxon>Acanthomorphata</taxon>
        <taxon>Eupercaria</taxon>
        <taxon>Perciformes</taxon>
        <taxon>Cottioidei</taxon>
        <taxon>Cottales</taxon>
        <taxon>Liparidae</taxon>
        <taxon>Liparis</taxon>
    </lineage>
</organism>
<evidence type="ECO:0000313" key="2">
    <source>
        <dbReference type="EMBL" id="TNN79425.1"/>
    </source>
</evidence>
<evidence type="ECO:0000313" key="3">
    <source>
        <dbReference type="Proteomes" id="UP000314294"/>
    </source>
</evidence>
<evidence type="ECO:0000256" key="1">
    <source>
        <dbReference type="SAM" id="MobiDB-lite"/>
    </source>
</evidence>
<protein>
    <submittedName>
        <fullName evidence="2">Uncharacterized protein</fullName>
    </submittedName>
</protein>
<reference evidence="2 3" key="1">
    <citation type="submission" date="2019-03" db="EMBL/GenBank/DDBJ databases">
        <title>First draft genome of Liparis tanakae, snailfish: a comprehensive survey of snailfish specific genes.</title>
        <authorList>
            <person name="Kim W."/>
            <person name="Song I."/>
            <person name="Jeong J.-H."/>
            <person name="Kim D."/>
            <person name="Kim S."/>
            <person name="Ryu S."/>
            <person name="Song J.Y."/>
            <person name="Lee S.K."/>
        </authorList>
    </citation>
    <scope>NUCLEOTIDE SEQUENCE [LARGE SCALE GENOMIC DNA]</scope>
    <source>
        <tissue evidence="2">Muscle</tissue>
    </source>
</reference>
<feature type="region of interest" description="Disordered" evidence="1">
    <location>
        <begin position="1"/>
        <end position="97"/>
    </location>
</feature>
<proteinExistence type="predicted"/>
<feature type="compositionally biased region" description="Polar residues" evidence="1">
    <location>
        <begin position="44"/>
        <end position="57"/>
    </location>
</feature>
<accession>A0A4Z2INH9</accession>
<gene>
    <name evidence="2" type="ORF">EYF80_010239</name>
</gene>
<dbReference type="AlphaFoldDB" id="A0A4Z2INH9"/>
<dbReference type="EMBL" id="SRLO01000064">
    <property type="protein sequence ID" value="TNN79425.1"/>
    <property type="molecule type" value="Genomic_DNA"/>
</dbReference>